<sequence>MSGFYFSSMVIGLLLHQIGCSYYHEPSRILLHADDYEGHNETDFGFAIEYQNSSTAKLIIGAPRYDLDGKVYTCEIEDCLKNDTVTCPSVDVNIQELANTTRNVNPNQHFYLGATIAAVRDYFLTCAPLWTSDGIGKVDAGTYGTCFIYNGTAHRYNGIIEKRIATGEDGDPSLNGYGWNVLADEVNGRILITKPVVTVDILTLSSNSPFDDTESLRTNKRIRDLLRKKYNIGHGLVAGNFFGTETTYAFSYTTVGTKEGIAFLKPKNEALIPVYYRRTHTPYTITSKMIGSMFGKSLCSADIDQDGYSELIVGAPAHIDALEDVEVGAVHIYSMMNKNEMEENFVGSILGFKEGSQFGTAIAADDLDGDKLPELFISAPYEEDTGAVYIISGAEINKIMIGSKNNIIHLPDLRYKQRIAGEGHRRFGSSIKIIPDIDENGCNELAVGSPGDSYVSLYRCIPNVRVEISASLVGPQMVSEKVNNFDVCVCVNITYQEKPSNIISKLLVTSNVIGDNALIPEPTFKIDMSEKHELVCKNITIKLMYNDPAYYKFTAKLDLHPETQNMAKSKDFKHNLAILNPFSITTRSLEISRNCKYDECEPILSMNITWFGALPYRLGSTDVENINITVHNTGHNLSGACVWIGLKGAKIGRLDCFEDEARTGYFCSMPKPLRMYKSHVVNIVLNMSRPLSTDTNLDVDAKLYKDCENRDKAEESKNLTIPYYLTVEPVLISGLSAVRNVSDKDLNNVKFETFNDTLEYMIVNYGSVTWLGLQVLITAKRHTYITDYIVSASYKDTCIRQNNTESVEFTCTFDLKPNVTKKFMVIAFLSTNKLKALFNETSVNITAEAKLSFPTLKIIKKQRVTSTIIFLKELTVGDSKLMIIIIGSLLALAVLFVIVIVLYKYNFFQRKQKKKLEELKDTWRRRAMRKRRTGETSESASQKQTNEEAIEDIEMYVVEDSFEDIPIAIRDEVQLIEERAQVHRSS</sequence>
<dbReference type="Proteomes" id="UP000824533">
    <property type="component" value="Linkage Group LG06"/>
</dbReference>
<evidence type="ECO:0000313" key="2">
    <source>
        <dbReference type="Proteomes" id="UP000824533"/>
    </source>
</evidence>
<dbReference type="EMBL" id="CM034392">
    <property type="protein sequence ID" value="KAJ0180725.1"/>
    <property type="molecule type" value="Genomic_DNA"/>
</dbReference>
<reference evidence="1 2" key="1">
    <citation type="journal article" date="2021" name="Front. Genet.">
        <title>Chromosome-Level Genome Assembly Reveals Significant Gene Expansion in the Toll and IMD Signaling Pathways of Dendrolimus kikuchii.</title>
        <authorList>
            <person name="Zhou J."/>
            <person name="Wu P."/>
            <person name="Xiong Z."/>
            <person name="Liu N."/>
            <person name="Zhao N."/>
            <person name="Ji M."/>
            <person name="Qiu Y."/>
            <person name="Yang B."/>
        </authorList>
    </citation>
    <scope>NUCLEOTIDE SEQUENCE [LARGE SCALE GENOMIC DNA]</scope>
    <source>
        <strain evidence="1">Ann1</strain>
    </source>
</reference>
<comment type="caution">
    <text evidence="1">The sequence shown here is derived from an EMBL/GenBank/DDBJ whole genome shotgun (WGS) entry which is preliminary data.</text>
</comment>
<keyword evidence="2" id="KW-1185">Reference proteome</keyword>
<protein>
    <submittedName>
        <fullName evidence="1">Uncharacterized protein</fullName>
    </submittedName>
</protein>
<accession>A0ACC1DA64</accession>
<name>A0ACC1DA64_9NEOP</name>
<gene>
    <name evidence="1" type="ORF">K1T71_004129</name>
</gene>
<organism evidence="1 2">
    <name type="scientific">Dendrolimus kikuchii</name>
    <dbReference type="NCBI Taxonomy" id="765133"/>
    <lineage>
        <taxon>Eukaryota</taxon>
        <taxon>Metazoa</taxon>
        <taxon>Ecdysozoa</taxon>
        <taxon>Arthropoda</taxon>
        <taxon>Hexapoda</taxon>
        <taxon>Insecta</taxon>
        <taxon>Pterygota</taxon>
        <taxon>Neoptera</taxon>
        <taxon>Endopterygota</taxon>
        <taxon>Lepidoptera</taxon>
        <taxon>Glossata</taxon>
        <taxon>Ditrysia</taxon>
        <taxon>Bombycoidea</taxon>
        <taxon>Lasiocampidae</taxon>
        <taxon>Dendrolimus</taxon>
    </lineage>
</organism>
<proteinExistence type="predicted"/>
<evidence type="ECO:0000313" key="1">
    <source>
        <dbReference type="EMBL" id="KAJ0180725.1"/>
    </source>
</evidence>